<evidence type="ECO:0000256" key="1">
    <source>
        <dbReference type="ARBA" id="ARBA00000085"/>
    </source>
</evidence>
<feature type="transmembrane region" description="Helical" evidence="20">
    <location>
        <begin position="331"/>
        <end position="350"/>
    </location>
</feature>
<evidence type="ECO:0000256" key="4">
    <source>
        <dbReference type="ARBA" id="ARBA00022475"/>
    </source>
</evidence>
<organism evidence="24 25">
    <name type="scientific">Vogesella indigofera</name>
    <name type="common">Pseudomonas indigofera</name>
    <dbReference type="NCBI Taxonomy" id="45465"/>
    <lineage>
        <taxon>Bacteria</taxon>
        <taxon>Pseudomonadati</taxon>
        <taxon>Pseudomonadota</taxon>
        <taxon>Betaproteobacteria</taxon>
        <taxon>Neisseriales</taxon>
        <taxon>Chromobacteriaceae</taxon>
        <taxon>Vogesella</taxon>
    </lineage>
</organism>
<dbReference type="InterPro" id="IPR036641">
    <property type="entry name" value="HPT_dom_sf"/>
</dbReference>
<dbReference type="FunFam" id="1.10.287.130:FF:000002">
    <property type="entry name" value="Two-component osmosensing histidine kinase"/>
    <property type="match status" value="1"/>
</dbReference>
<comment type="subcellular location">
    <subcellularLocation>
        <location evidence="2">Cell membrane</location>
        <topology evidence="2">Multi-pass membrane protein</topology>
    </subcellularLocation>
</comment>
<evidence type="ECO:0000256" key="20">
    <source>
        <dbReference type="SAM" id="Phobius"/>
    </source>
</evidence>
<keyword evidence="8" id="KW-0547">Nucleotide-binding</keyword>
<dbReference type="EC" id="2.7.13.3" evidence="3"/>
<evidence type="ECO:0000256" key="16">
    <source>
        <dbReference type="ARBA" id="ARBA00068150"/>
    </source>
</evidence>
<keyword evidence="7 20" id="KW-0812">Transmembrane</keyword>
<dbReference type="Pfam" id="PF00512">
    <property type="entry name" value="HisKA"/>
    <property type="match status" value="1"/>
</dbReference>
<feature type="domain" description="HPt" evidence="23">
    <location>
        <begin position="1322"/>
        <end position="1411"/>
    </location>
</feature>
<dbReference type="CDD" id="cd17546">
    <property type="entry name" value="REC_hyHK_CKI1_RcsC-like"/>
    <property type="match status" value="1"/>
</dbReference>
<dbReference type="CDD" id="cd16922">
    <property type="entry name" value="HATPase_EvgS-ArcB-TorS-like"/>
    <property type="match status" value="1"/>
</dbReference>
<keyword evidence="5 19" id="KW-0597">Phosphoprotein</keyword>
<evidence type="ECO:0000256" key="5">
    <source>
        <dbReference type="ARBA" id="ARBA00022553"/>
    </source>
</evidence>
<dbReference type="Gene3D" id="3.30.565.10">
    <property type="entry name" value="Histidine kinase-like ATPase, C-terminal domain"/>
    <property type="match status" value="1"/>
</dbReference>
<dbReference type="SMART" id="SM00388">
    <property type="entry name" value="HisKA"/>
    <property type="match status" value="1"/>
</dbReference>
<evidence type="ECO:0000256" key="14">
    <source>
        <dbReference type="ARBA" id="ARBA00058004"/>
    </source>
</evidence>
<evidence type="ECO:0000256" key="17">
    <source>
        <dbReference type="ARBA" id="ARBA00070152"/>
    </source>
</evidence>
<evidence type="ECO:0000313" key="24">
    <source>
        <dbReference type="EMBL" id="RKQ55406.1"/>
    </source>
</evidence>
<dbReference type="NCBIfam" id="TIGR00229">
    <property type="entry name" value="sensory_box"/>
    <property type="match status" value="2"/>
</dbReference>
<dbReference type="GO" id="GO:0005524">
    <property type="term" value="F:ATP binding"/>
    <property type="evidence" value="ECO:0007669"/>
    <property type="project" value="UniProtKB-KW"/>
</dbReference>
<evidence type="ECO:0000256" key="10">
    <source>
        <dbReference type="ARBA" id="ARBA00022840"/>
    </source>
</evidence>
<name>A0A495B394_VOGIN</name>
<dbReference type="FunFam" id="3.30.565.10:FF:000010">
    <property type="entry name" value="Sensor histidine kinase RcsC"/>
    <property type="match status" value="1"/>
</dbReference>
<evidence type="ECO:0000256" key="7">
    <source>
        <dbReference type="ARBA" id="ARBA00022692"/>
    </source>
</evidence>
<dbReference type="InterPro" id="IPR036890">
    <property type="entry name" value="HATPase_C_sf"/>
</dbReference>
<feature type="transmembrane region" description="Helical" evidence="20">
    <location>
        <begin position="12"/>
        <end position="37"/>
    </location>
</feature>
<proteinExistence type="predicted"/>
<keyword evidence="4" id="KW-1003">Cell membrane</keyword>
<dbReference type="InterPro" id="IPR008207">
    <property type="entry name" value="Sig_transdc_His_kin_Hpt_dom"/>
</dbReference>
<dbReference type="Proteomes" id="UP000279384">
    <property type="component" value="Unassembled WGS sequence"/>
</dbReference>
<keyword evidence="11 20" id="KW-1133">Transmembrane helix</keyword>
<dbReference type="CDD" id="cd00082">
    <property type="entry name" value="HisKA"/>
    <property type="match status" value="1"/>
</dbReference>
<gene>
    <name evidence="24" type="ORF">C8E02_2782</name>
</gene>
<dbReference type="SUPFAM" id="SSF47226">
    <property type="entry name" value="Histidine-containing phosphotransfer domain, HPT domain"/>
    <property type="match status" value="1"/>
</dbReference>
<keyword evidence="13 20" id="KW-0472">Membrane</keyword>
<dbReference type="CDD" id="cd00088">
    <property type="entry name" value="HPT"/>
    <property type="match status" value="1"/>
</dbReference>
<dbReference type="InterPro" id="IPR013656">
    <property type="entry name" value="PAS_4"/>
</dbReference>
<feature type="domain" description="Histidine kinase" evidence="21">
    <location>
        <begin position="916"/>
        <end position="1137"/>
    </location>
</feature>
<evidence type="ECO:0000313" key="25">
    <source>
        <dbReference type="Proteomes" id="UP000279384"/>
    </source>
</evidence>
<dbReference type="SUPFAM" id="SSF55785">
    <property type="entry name" value="PYP-like sensor domain (PAS domain)"/>
    <property type="match status" value="3"/>
</dbReference>
<accession>A0A495B394</accession>
<dbReference type="EMBL" id="RBID01000017">
    <property type="protein sequence ID" value="RKQ55406.1"/>
    <property type="molecule type" value="Genomic_DNA"/>
</dbReference>
<keyword evidence="9" id="KW-0418">Kinase</keyword>
<evidence type="ECO:0000259" key="23">
    <source>
        <dbReference type="PROSITE" id="PS50894"/>
    </source>
</evidence>
<evidence type="ECO:0000256" key="8">
    <source>
        <dbReference type="ARBA" id="ARBA00022741"/>
    </source>
</evidence>
<dbReference type="RefSeq" id="WP_120811507.1">
    <property type="nucleotide sequence ID" value="NZ_RBID01000017.1"/>
</dbReference>
<evidence type="ECO:0000256" key="15">
    <source>
        <dbReference type="ARBA" id="ARBA00064003"/>
    </source>
</evidence>
<dbReference type="Pfam" id="PF01627">
    <property type="entry name" value="Hpt"/>
    <property type="match status" value="1"/>
</dbReference>
<dbReference type="PROSITE" id="PS50110">
    <property type="entry name" value="RESPONSE_REGULATORY"/>
    <property type="match status" value="1"/>
</dbReference>
<dbReference type="Gene3D" id="3.30.450.20">
    <property type="entry name" value="PAS domain"/>
    <property type="match status" value="3"/>
</dbReference>
<evidence type="ECO:0000256" key="3">
    <source>
        <dbReference type="ARBA" id="ARBA00012438"/>
    </source>
</evidence>
<comment type="catalytic activity">
    <reaction evidence="1">
        <text>ATP + protein L-histidine = ADP + protein N-phospho-L-histidine.</text>
        <dbReference type="EC" id="2.7.13.3"/>
    </reaction>
</comment>
<keyword evidence="12" id="KW-0902">Two-component regulatory system</keyword>
<dbReference type="InterPro" id="IPR036097">
    <property type="entry name" value="HisK_dim/P_sf"/>
</dbReference>
<evidence type="ECO:0000259" key="22">
    <source>
        <dbReference type="PROSITE" id="PS50110"/>
    </source>
</evidence>
<dbReference type="Gene3D" id="1.10.287.130">
    <property type="match status" value="1"/>
</dbReference>
<dbReference type="InterPro" id="IPR003594">
    <property type="entry name" value="HATPase_dom"/>
</dbReference>
<evidence type="ECO:0000256" key="11">
    <source>
        <dbReference type="ARBA" id="ARBA00022989"/>
    </source>
</evidence>
<dbReference type="SUPFAM" id="SSF52172">
    <property type="entry name" value="CheY-like"/>
    <property type="match status" value="1"/>
</dbReference>
<dbReference type="CDD" id="cd00130">
    <property type="entry name" value="PAS"/>
    <property type="match status" value="2"/>
</dbReference>
<evidence type="ECO:0000256" key="12">
    <source>
        <dbReference type="ARBA" id="ARBA00023012"/>
    </source>
</evidence>
<sequence>MSKQGQLQQQTAGIGQAVILIVVILGSLQLVASGLLIRSGVYNYRQASQHATLNAANLDIFLLASAINRENQLQLGLLALTRPASRRESAELQLARTATDQRLQIALRRLSQPLADDSNAALLQLQERQPHLRQRRQEVDKVLARRPVLFDENAIFGWKLSVGTWQDAIDKVLRLDAFLLSDGADDRLNRLAETKYQLWQLSRSLEQEGNALIIRAQLARKLNSTDEYELLRSRERALLLLESLRYNTGYLGDATLRQQLAALATQTWLLHQSADRQLLALEQGRAAPATAHEYKTAAQQVNRNLGVFFAELTRAAANRVDEQQQRYAQSLALNISFAVLALLLYAYLLLRMRYRILRPLQRMQRVLDAAADAILTVNANHRIEVANYGAEKMFGLPLAALQGLSLDDILSVDGADADWLDDEGRFDVSRAGSGRRHDGSRFFAAITVSPLVDGRDGRHSRRLLIIRDEHQRTIAEQSLARSMQLLSAIQRVESLLFARSPRQTVFREVLRILLDYFGVAEGLVLSLEASRDKSASFRIQARLGNSKEPPWVERFRQLPLAVALQQGPLQQTISEDGWTFLPIQIDSRTVMVAGIAIDSIAEAHYQALQPLLGACGSIVSFYAEEDRRRASERNLREVLQLEEAIYSASPVGLMRLDNNYHIVRANRAGEALFGTREDGLQGVPLRELLGSDEAWQQLQGRLEEVRHHDRHLNIEIECVQVSGKPIWVLFAGQLLFPGMAEDGVILACFDITGRREAEEGVLRARDAAAESRQQLELAIDSLDDAFALFDAGDRLVRCNSHFARLAGAGSTPETLKGQSFASVLRASLIAGEQPEPGYEEHSWFVERLARYGREASSFELRWNERWLQQASRRVPDGGAVCVLTDISALKQQQADLLLARDAANAASRAKSAFLAAMSHEIRTPMNGVLGMLELLSLTTLDEAQRDAVDTVQESAHTLLRLIDDILDFSKIEAGKLEIIPEPASVRALMQRVHHLYTELAQRKQLWFLLDIDEQVAPALRFDPLRLRQILQNFCSNALKFTQQGQVTLRVRCLESSASEQWLRFEVADTGIGIDRQQLAQLFEPFTQAESSTARRFGGTGLGLTICRRLSELMGGVVAMDSEPGSGTVASLEIRFPLCDAAELPLASELDHAAIVAATAGLMRDMAPVLFVEDNSINRKLTVKQFELLGYPVVTAVDGLMALSLWQQQTFSLVLTDCHMPQMDGYALAQAIRSQEAAQGRAPVPIIACTANVAKEELDKTRAAGMDDFLSKPLGLAALKDMLHKWLGDVALPPVPLATAVVAATPAAAAVDRQALAMYSAGDWSVEQAILDEFMQGNDEDVAALARAVAAGDAVQIAWSAHRIKGASRMVGAMALGDAAEALEKAGRAAELAAIPALWQQFNAAQAAVAAWLEEQASCQASA</sequence>
<dbReference type="GO" id="GO:0000155">
    <property type="term" value="F:phosphorelay sensor kinase activity"/>
    <property type="evidence" value="ECO:0007669"/>
    <property type="project" value="InterPro"/>
</dbReference>
<dbReference type="SUPFAM" id="SSF47384">
    <property type="entry name" value="Homodimeric domain of signal transducing histidine kinase"/>
    <property type="match status" value="1"/>
</dbReference>
<protein>
    <recommendedName>
        <fullName evidence="16">Sensory/regulatory protein RpfC</fullName>
        <ecNumber evidence="3">2.7.13.3</ecNumber>
    </recommendedName>
    <alternativeName>
        <fullName evidence="17">Virulence sensor protein BvgS</fullName>
    </alternativeName>
</protein>
<dbReference type="Pfam" id="PF00072">
    <property type="entry name" value="Response_reg"/>
    <property type="match status" value="1"/>
</dbReference>
<dbReference type="Gene3D" id="3.40.50.2300">
    <property type="match status" value="1"/>
</dbReference>
<dbReference type="PANTHER" id="PTHR45339:SF1">
    <property type="entry name" value="HYBRID SIGNAL TRANSDUCTION HISTIDINE KINASE J"/>
    <property type="match status" value="1"/>
</dbReference>
<dbReference type="Pfam" id="PF12860">
    <property type="entry name" value="PAS_7"/>
    <property type="match status" value="1"/>
</dbReference>
<dbReference type="InterPro" id="IPR011006">
    <property type="entry name" value="CheY-like_superfamily"/>
</dbReference>
<dbReference type="Gene3D" id="1.20.120.160">
    <property type="entry name" value="HPT domain"/>
    <property type="match status" value="1"/>
</dbReference>
<evidence type="ECO:0000256" key="2">
    <source>
        <dbReference type="ARBA" id="ARBA00004651"/>
    </source>
</evidence>
<dbReference type="Pfam" id="PF02518">
    <property type="entry name" value="HATPase_c"/>
    <property type="match status" value="1"/>
</dbReference>
<dbReference type="InterPro" id="IPR004358">
    <property type="entry name" value="Sig_transdc_His_kin-like_C"/>
</dbReference>
<dbReference type="Pfam" id="PF13426">
    <property type="entry name" value="PAS_9"/>
    <property type="match status" value="1"/>
</dbReference>
<dbReference type="GO" id="GO:0005886">
    <property type="term" value="C:plasma membrane"/>
    <property type="evidence" value="ECO:0007669"/>
    <property type="project" value="UniProtKB-SubCell"/>
</dbReference>
<feature type="modified residue" description="Phosphohistidine" evidence="18">
    <location>
        <position position="1361"/>
    </location>
</feature>
<evidence type="ECO:0000256" key="6">
    <source>
        <dbReference type="ARBA" id="ARBA00022679"/>
    </source>
</evidence>
<dbReference type="SUPFAM" id="SSF55874">
    <property type="entry name" value="ATPase domain of HSP90 chaperone/DNA topoisomerase II/histidine kinase"/>
    <property type="match status" value="1"/>
</dbReference>
<keyword evidence="10" id="KW-0067">ATP-binding</keyword>
<evidence type="ECO:0000256" key="9">
    <source>
        <dbReference type="ARBA" id="ARBA00022777"/>
    </source>
</evidence>
<evidence type="ECO:0000256" key="19">
    <source>
        <dbReference type="PROSITE-ProRule" id="PRU00169"/>
    </source>
</evidence>
<comment type="caution">
    <text evidence="24">The sequence shown here is derived from an EMBL/GenBank/DDBJ whole genome shotgun (WGS) entry which is preliminary data.</text>
</comment>
<reference evidence="24 25" key="1">
    <citation type="submission" date="2018-10" db="EMBL/GenBank/DDBJ databases">
        <title>Genomic Encyclopedia of Type Strains, Phase IV (KMG-IV): sequencing the most valuable type-strain genomes for metagenomic binning, comparative biology and taxonomic classification.</title>
        <authorList>
            <person name="Goeker M."/>
        </authorList>
    </citation>
    <scope>NUCLEOTIDE SEQUENCE [LARGE SCALE GENOMIC DNA]</scope>
    <source>
        <strain evidence="24 25">DSM 3303</strain>
    </source>
</reference>
<dbReference type="InterPro" id="IPR001789">
    <property type="entry name" value="Sig_transdc_resp-reg_receiver"/>
</dbReference>
<dbReference type="Pfam" id="PF08448">
    <property type="entry name" value="PAS_4"/>
    <property type="match status" value="1"/>
</dbReference>
<dbReference type="InterPro" id="IPR003661">
    <property type="entry name" value="HisK_dim/P_dom"/>
</dbReference>
<evidence type="ECO:0000259" key="21">
    <source>
        <dbReference type="PROSITE" id="PS50109"/>
    </source>
</evidence>
<dbReference type="InterPro" id="IPR000014">
    <property type="entry name" value="PAS"/>
</dbReference>
<dbReference type="PROSITE" id="PS50894">
    <property type="entry name" value="HPT"/>
    <property type="match status" value="1"/>
</dbReference>
<keyword evidence="6" id="KW-0808">Transferase</keyword>
<comment type="subunit">
    <text evidence="15">At low DSF concentrations, interacts with RpfF.</text>
</comment>
<dbReference type="PRINTS" id="PR00344">
    <property type="entry name" value="BCTRLSENSOR"/>
</dbReference>
<evidence type="ECO:0000256" key="13">
    <source>
        <dbReference type="ARBA" id="ARBA00023136"/>
    </source>
</evidence>
<dbReference type="SMART" id="SM00073">
    <property type="entry name" value="HPT"/>
    <property type="match status" value="1"/>
</dbReference>
<evidence type="ECO:0000256" key="18">
    <source>
        <dbReference type="PROSITE-ProRule" id="PRU00110"/>
    </source>
</evidence>
<dbReference type="SMART" id="SM00448">
    <property type="entry name" value="REC"/>
    <property type="match status" value="1"/>
</dbReference>
<dbReference type="SMART" id="SM00387">
    <property type="entry name" value="HATPase_c"/>
    <property type="match status" value="1"/>
</dbReference>
<dbReference type="PANTHER" id="PTHR45339">
    <property type="entry name" value="HYBRID SIGNAL TRANSDUCTION HISTIDINE KINASE J"/>
    <property type="match status" value="1"/>
</dbReference>
<feature type="domain" description="Response regulatory" evidence="22">
    <location>
        <begin position="1167"/>
        <end position="1286"/>
    </location>
</feature>
<feature type="modified residue" description="4-aspartylphosphate" evidence="19">
    <location>
        <position position="1216"/>
    </location>
</feature>
<dbReference type="InterPro" id="IPR035965">
    <property type="entry name" value="PAS-like_dom_sf"/>
</dbReference>
<dbReference type="PROSITE" id="PS50109">
    <property type="entry name" value="HIS_KIN"/>
    <property type="match status" value="1"/>
</dbReference>
<dbReference type="SMART" id="SM00091">
    <property type="entry name" value="PAS"/>
    <property type="match status" value="3"/>
</dbReference>
<comment type="function">
    <text evidence="14">Member of the two-component regulatory system BvgS/BvgA. Phosphorylates BvgA via a four-step phosphorelay in response to environmental signals.</text>
</comment>
<dbReference type="InterPro" id="IPR005467">
    <property type="entry name" value="His_kinase_dom"/>
</dbReference>